<evidence type="ECO:0000256" key="1">
    <source>
        <dbReference type="ARBA" id="ARBA00000485"/>
    </source>
</evidence>
<dbReference type="Gene3D" id="3.10.110.10">
    <property type="entry name" value="Ubiquitin Conjugating Enzyme"/>
    <property type="match status" value="1"/>
</dbReference>
<keyword evidence="6" id="KW-0067">ATP-binding</keyword>
<organism evidence="9 10">
    <name type="scientific">Digitaria exilis</name>
    <dbReference type="NCBI Taxonomy" id="1010633"/>
    <lineage>
        <taxon>Eukaryota</taxon>
        <taxon>Viridiplantae</taxon>
        <taxon>Streptophyta</taxon>
        <taxon>Embryophyta</taxon>
        <taxon>Tracheophyta</taxon>
        <taxon>Spermatophyta</taxon>
        <taxon>Magnoliopsida</taxon>
        <taxon>Liliopsida</taxon>
        <taxon>Poales</taxon>
        <taxon>Poaceae</taxon>
        <taxon>PACMAD clade</taxon>
        <taxon>Panicoideae</taxon>
        <taxon>Panicodae</taxon>
        <taxon>Paniceae</taxon>
        <taxon>Anthephorinae</taxon>
        <taxon>Digitaria</taxon>
    </lineage>
</organism>
<evidence type="ECO:0000256" key="3">
    <source>
        <dbReference type="ARBA" id="ARBA00022679"/>
    </source>
</evidence>
<protein>
    <recommendedName>
        <fullName evidence="8">UBC core domain-containing protein</fullName>
    </recommendedName>
</protein>
<evidence type="ECO:0000256" key="7">
    <source>
        <dbReference type="SAM" id="MobiDB-lite"/>
    </source>
</evidence>
<comment type="pathway">
    <text evidence="2">Protein modification; protein ubiquitination.</text>
</comment>
<comment type="caution">
    <text evidence="9">The sequence shown here is derived from an EMBL/GenBank/DDBJ whole genome shotgun (WGS) entry which is preliminary data.</text>
</comment>
<dbReference type="Gramene" id="Dexi1B01G0024540.1">
    <property type="protein sequence ID" value="Dexi1B01G0024540.1:cds"/>
    <property type="gene ID" value="Dexi1B01G0024540"/>
</dbReference>
<dbReference type="EMBL" id="JACEFO010001623">
    <property type="protein sequence ID" value="KAF8729632.1"/>
    <property type="molecule type" value="Genomic_DNA"/>
</dbReference>
<dbReference type="PANTHER" id="PTHR24068">
    <property type="entry name" value="UBIQUITIN-CONJUGATING ENZYME E2"/>
    <property type="match status" value="1"/>
</dbReference>
<accession>A0A835F6B6</accession>
<dbReference type="OrthoDB" id="9978460at2759"/>
<evidence type="ECO:0000256" key="6">
    <source>
        <dbReference type="ARBA" id="ARBA00022840"/>
    </source>
</evidence>
<evidence type="ECO:0000313" key="10">
    <source>
        <dbReference type="Proteomes" id="UP000636709"/>
    </source>
</evidence>
<evidence type="ECO:0000259" key="8">
    <source>
        <dbReference type="PROSITE" id="PS50127"/>
    </source>
</evidence>
<dbReference type="AlphaFoldDB" id="A0A835F6B6"/>
<evidence type="ECO:0000313" key="9">
    <source>
        <dbReference type="EMBL" id="KAF8729632.1"/>
    </source>
</evidence>
<dbReference type="InterPro" id="IPR016135">
    <property type="entry name" value="UBQ-conjugating_enzyme/RWD"/>
</dbReference>
<comment type="catalytic activity">
    <reaction evidence="1">
        <text>S-ubiquitinyl-[E1 ubiquitin-activating enzyme]-L-cysteine + [E2 ubiquitin-conjugating enzyme]-L-cysteine = [E1 ubiquitin-activating enzyme]-L-cysteine + S-ubiquitinyl-[E2 ubiquitin-conjugating enzyme]-L-cysteine.</text>
        <dbReference type="EC" id="2.3.2.23"/>
    </reaction>
</comment>
<gene>
    <name evidence="9" type="ORF">HU200_017580</name>
</gene>
<keyword evidence="10" id="KW-1185">Reference proteome</keyword>
<reference evidence="9" key="1">
    <citation type="submission" date="2020-07" db="EMBL/GenBank/DDBJ databases">
        <title>Genome sequence and genetic diversity analysis of an under-domesticated orphan crop, white fonio (Digitaria exilis).</title>
        <authorList>
            <person name="Bennetzen J.L."/>
            <person name="Chen S."/>
            <person name="Ma X."/>
            <person name="Wang X."/>
            <person name="Yssel A.E.J."/>
            <person name="Chaluvadi S.R."/>
            <person name="Johnson M."/>
            <person name="Gangashetty P."/>
            <person name="Hamidou F."/>
            <person name="Sanogo M.D."/>
            <person name="Zwaenepoel A."/>
            <person name="Wallace J."/>
            <person name="Van De Peer Y."/>
            <person name="Van Deynze A."/>
        </authorList>
    </citation>
    <scope>NUCLEOTIDE SEQUENCE</scope>
    <source>
        <tissue evidence="9">Leaves</tissue>
    </source>
</reference>
<dbReference type="Pfam" id="PF00179">
    <property type="entry name" value="UQ_con"/>
    <property type="match status" value="1"/>
</dbReference>
<dbReference type="Proteomes" id="UP000636709">
    <property type="component" value="Unassembled WGS sequence"/>
</dbReference>
<evidence type="ECO:0000256" key="2">
    <source>
        <dbReference type="ARBA" id="ARBA00004906"/>
    </source>
</evidence>
<dbReference type="InterPro" id="IPR000608">
    <property type="entry name" value="UBC"/>
</dbReference>
<sequence>MGASPSSPTPTNKAAEPSNRRRIRKELNHLWVDPPPFCRPGASPVTDLLHWDAIIDGPTGSPYAGGTFPVRVDFSDDHPMKPPTIAFMCKVYHPNVDSEGKMVLDIFKEEWSPILTIEKLLLSMVSVLYDPMLDRPINGRIARLYKRDIKLYERKAMEWTRRYASTPVVSYYPEKGDDHWEEYCDAIAVHNAELEKKERRREEAKRLRAASDAASARRHSKVASPREKGGPNVLWRRSVAFLQGRRRIVALPSTVKAVADWHRRDQLSIKGQLDRWSVAYAIEFKLRIRN</sequence>
<name>A0A835F6B6_9POAL</name>
<dbReference type="SUPFAM" id="SSF54495">
    <property type="entry name" value="UBC-like"/>
    <property type="match status" value="1"/>
</dbReference>
<dbReference type="PROSITE" id="PS50127">
    <property type="entry name" value="UBC_2"/>
    <property type="match status" value="1"/>
</dbReference>
<keyword evidence="4" id="KW-0547">Nucleotide-binding</keyword>
<evidence type="ECO:0000256" key="4">
    <source>
        <dbReference type="ARBA" id="ARBA00022741"/>
    </source>
</evidence>
<feature type="compositionally biased region" description="Polar residues" evidence="7">
    <location>
        <begin position="1"/>
        <end position="12"/>
    </location>
</feature>
<proteinExistence type="predicted"/>
<feature type="region of interest" description="Disordered" evidence="7">
    <location>
        <begin position="1"/>
        <end position="20"/>
    </location>
</feature>
<dbReference type="FunFam" id="3.10.110.10:FF:000101">
    <property type="entry name" value="Ubiquitin-conjugating enzyme E2 D2"/>
    <property type="match status" value="1"/>
</dbReference>
<dbReference type="SMART" id="SM00212">
    <property type="entry name" value="UBCc"/>
    <property type="match status" value="1"/>
</dbReference>
<keyword evidence="5" id="KW-0833">Ubl conjugation pathway</keyword>
<dbReference type="GO" id="GO:0005524">
    <property type="term" value="F:ATP binding"/>
    <property type="evidence" value="ECO:0007669"/>
    <property type="project" value="UniProtKB-KW"/>
</dbReference>
<dbReference type="GO" id="GO:0061631">
    <property type="term" value="F:ubiquitin conjugating enzyme activity"/>
    <property type="evidence" value="ECO:0007669"/>
    <property type="project" value="UniProtKB-EC"/>
</dbReference>
<evidence type="ECO:0000256" key="5">
    <source>
        <dbReference type="ARBA" id="ARBA00022786"/>
    </source>
</evidence>
<feature type="region of interest" description="Disordered" evidence="7">
    <location>
        <begin position="205"/>
        <end position="230"/>
    </location>
</feature>
<feature type="domain" description="UBC core" evidence="8">
    <location>
        <begin position="18"/>
        <end position="165"/>
    </location>
</feature>
<keyword evidence="3" id="KW-0808">Transferase</keyword>